<dbReference type="RefSeq" id="WP_305102860.1">
    <property type="nucleotide sequence ID" value="NZ_JAUTWS010000005.1"/>
</dbReference>
<dbReference type="Pfam" id="PF07505">
    <property type="entry name" value="DUF5131"/>
    <property type="match status" value="1"/>
</dbReference>
<dbReference type="Proteomes" id="UP001243009">
    <property type="component" value="Unassembled WGS sequence"/>
</dbReference>
<keyword evidence="2" id="KW-1185">Reference proteome</keyword>
<reference evidence="1 2" key="1">
    <citation type="submission" date="2023-08" db="EMBL/GenBank/DDBJ databases">
        <title>The draft genome sequence of Paracraurococcus sp. LOR1-02.</title>
        <authorList>
            <person name="Kingkaew E."/>
            <person name="Tanasupawat S."/>
        </authorList>
    </citation>
    <scope>NUCLEOTIDE SEQUENCE [LARGE SCALE GENOMIC DNA]</scope>
    <source>
        <strain evidence="1 2">LOR1-02</strain>
    </source>
</reference>
<proteinExistence type="predicted"/>
<dbReference type="InterPro" id="IPR011101">
    <property type="entry name" value="DUF5131"/>
</dbReference>
<gene>
    <name evidence="1" type="ORF">Q7A36_06515</name>
</gene>
<sequence length="272" mass="31130">MAKDTKIEWTDSTFNPWMGCVRMSPACKHCYAETIAGRFGLAEWGARAQRRFFGEDHWREPLRWNRAAQQEGRRRRVFCASMADVFEDRRDLDPWRERLGALIAETPMLDWLLLTKRPDRAAALAPWRDAWPENVWLGATVETQLWAERRIPALASVPARIRFLSCEPLLGPLDLSAWLKARAVHWVIAGGESGPRARPSNPVWFRSLRDQCIQTQVAFHFKQWGSWAPAEANAHLMPRTVGKAGQLSLVRLSKAKAGRVLDGQIWDQLPAR</sequence>
<dbReference type="EMBL" id="JAUTWS010000005">
    <property type="protein sequence ID" value="MDO9707989.1"/>
    <property type="molecule type" value="Genomic_DNA"/>
</dbReference>
<accession>A0ABT9DVR4</accession>
<organism evidence="1 2">
    <name type="scientific">Paracraurococcus lichenis</name>
    <dbReference type="NCBI Taxonomy" id="3064888"/>
    <lineage>
        <taxon>Bacteria</taxon>
        <taxon>Pseudomonadati</taxon>
        <taxon>Pseudomonadota</taxon>
        <taxon>Alphaproteobacteria</taxon>
        <taxon>Acetobacterales</taxon>
        <taxon>Roseomonadaceae</taxon>
        <taxon>Paracraurococcus</taxon>
    </lineage>
</organism>
<comment type="caution">
    <text evidence="1">The sequence shown here is derived from an EMBL/GenBank/DDBJ whole genome shotgun (WGS) entry which is preliminary data.</text>
</comment>
<evidence type="ECO:0000313" key="1">
    <source>
        <dbReference type="EMBL" id="MDO9707989.1"/>
    </source>
</evidence>
<name>A0ABT9DVR4_9PROT</name>
<protein>
    <submittedName>
        <fullName evidence="1">Phage Gp37/Gp68 family protein</fullName>
    </submittedName>
</protein>
<evidence type="ECO:0000313" key="2">
    <source>
        <dbReference type="Proteomes" id="UP001243009"/>
    </source>
</evidence>